<name>A0A0C3GCX2_PILCF</name>
<evidence type="ECO:0000256" key="1">
    <source>
        <dbReference type="ARBA" id="ARBA00006484"/>
    </source>
</evidence>
<evidence type="ECO:0000256" key="3">
    <source>
        <dbReference type="ARBA" id="ARBA00023002"/>
    </source>
</evidence>
<dbReference type="Gene3D" id="3.40.50.720">
    <property type="entry name" value="NAD(P)-binding Rossmann-like Domain"/>
    <property type="match status" value="1"/>
</dbReference>
<proteinExistence type="inferred from homology"/>
<dbReference type="EMBL" id="KN832974">
    <property type="protein sequence ID" value="KIM89549.1"/>
    <property type="molecule type" value="Genomic_DNA"/>
</dbReference>
<comment type="similarity">
    <text evidence="1 4">Belongs to the short-chain dehydrogenases/reductases (SDR) family.</text>
</comment>
<accession>A0A0C3GCX2</accession>
<dbReference type="STRING" id="765440.A0A0C3GCX2"/>
<keyword evidence="6" id="KW-1185">Reference proteome</keyword>
<dbReference type="OrthoDB" id="191139at2759"/>
<dbReference type="Pfam" id="PF00106">
    <property type="entry name" value="adh_short"/>
    <property type="match status" value="1"/>
</dbReference>
<feature type="non-terminal residue" evidence="5">
    <location>
        <position position="1"/>
    </location>
</feature>
<evidence type="ECO:0000256" key="4">
    <source>
        <dbReference type="RuleBase" id="RU000363"/>
    </source>
</evidence>
<dbReference type="Proteomes" id="UP000054166">
    <property type="component" value="Unassembled WGS sequence"/>
</dbReference>
<evidence type="ECO:0008006" key="7">
    <source>
        <dbReference type="Google" id="ProtNLM"/>
    </source>
</evidence>
<dbReference type="InParanoid" id="A0A0C3GCX2"/>
<dbReference type="PANTHER" id="PTHR24320">
    <property type="entry name" value="RETINOL DEHYDROGENASE"/>
    <property type="match status" value="1"/>
</dbReference>
<sequence length="295" mass="31922">QKWDITTGIPDLTGKVAIGAKVYVGARNAQKAQDAIFEMRNGLSTIREGKLLPLAMDLGNLSEVQKVAQAFVGRETRLDILVNNAGLLARPLDKDVNGISVSFVTNHLAPFLFTTELLPLLKKTATSHPGVRIVTVSSTTHAIPPNGIQLDSIATFNQELGGINDFYSNISRYGLSKLANLLFTKELQKRLDVEGVQAVAIALHPGGVRTVGSINFVGPNNLSKLDESLNPVDGALTPLFAATNNIVWVEKEKYGGAYLMPFGVIEEPSENARNPELARQLWLTSEQVVKNVLAN</sequence>
<evidence type="ECO:0000313" key="6">
    <source>
        <dbReference type="Proteomes" id="UP000054166"/>
    </source>
</evidence>
<protein>
    <recommendedName>
        <fullName evidence="7">Short-chain dehydrogenase</fullName>
    </recommendedName>
</protein>
<keyword evidence="3" id="KW-0560">Oxidoreductase</keyword>
<dbReference type="PANTHER" id="PTHR24320:SF282">
    <property type="entry name" value="WW DOMAIN-CONTAINING OXIDOREDUCTASE"/>
    <property type="match status" value="1"/>
</dbReference>
<dbReference type="InterPro" id="IPR002347">
    <property type="entry name" value="SDR_fam"/>
</dbReference>
<dbReference type="InterPro" id="IPR036291">
    <property type="entry name" value="NAD(P)-bd_dom_sf"/>
</dbReference>
<dbReference type="HOGENOM" id="CLU_010194_44_6_1"/>
<keyword evidence="2" id="KW-0521">NADP</keyword>
<organism evidence="5 6">
    <name type="scientific">Piloderma croceum (strain F 1598)</name>
    <dbReference type="NCBI Taxonomy" id="765440"/>
    <lineage>
        <taxon>Eukaryota</taxon>
        <taxon>Fungi</taxon>
        <taxon>Dikarya</taxon>
        <taxon>Basidiomycota</taxon>
        <taxon>Agaricomycotina</taxon>
        <taxon>Agaricomycetes</taxon>
        <taxon>Agaricomycetidae</taxon>
        <taxon>Atheliales</taxon>
        <taxon>Atheliaceae</taxon>
        <taxon>Piloderma</taxon>
    </lineage>
</organism>
<gene>
    <name evidence="5" type="ORF">PILCRDRAFT_60286</name>
</gene>
<dbReference type="SUPFAM" id="SSF51735">
    <property type="entry name" value="NAD(P)-binding Rossmann-fold domains"/>
    <property type="match status" value="1"/>
</dbReference>
<evidence type="ECO:0000313" key="5">
    <source>
        <dbReference type="EMBL" id="KIM89549.1"/>
    </source>
</evidence>
<reference evidence="5 6" key="1">
    <citation type="submission" date="2014-04" db="EMBL/GenBank/DDBJ databases">
        <authorList>
            <consortium name="DOE Joint Genome Institute"/>
            <person name="Kuo A."/>
            <person name="Tarkka M."/>
            <person name="Buscot F."/>
            <person name="Kohler A."/>
            <person name="Nagy L.G."/>
            <person name="Floudas D."/>
            <person name="Copeland A."/>
            <person name="Barry K.W."/>
            <person name="Cichocki N."/>
            <person name="Veneault-Fourrey C."/>
            <person name="LaButti K."/>
            <person name="Lindquist E.A."/>
            <person name="Lipzen A."/>
            <person name="Lundell T."/>
            <person name="Morin E."/>
            <person name="Murat C."/>
            <person name="Sun H."/>
            <person name="Tunlid A."/>
            <person name="Henrissat B."/>
            <person name="Grigoriev I.V."/>
            <person name="Hibbett D.S."/>
            <person name="Martin F."/>
            <person name="Nordberg H.P."/>
            <person name="Cantor M.N."/>
            <person name="Hua S.X."/>
        </authorList>
    </citation>
    <scope>NUCLEOTIDE SEQUENCE [LARGE SCALE GENOMIC DNA]</scope>
    <source>
        <strain evidence="5 6">F 1598</strain>
    </source>
</reference>
<reference evidence="6" key="2">
    <citation type="submission" date="2015-01" db="EMBL/GenBank/DDBJ databases">
        <title>Evolutionary Origins and Diversification of the Mycorrhizal Mutualists.</title>
        <authorList>
            <consortium name="DOE Joint Genome Institute"/>
            <consortium name="Mycorrhizal Genomics Consortium"/>
            <person name="Kohler A."/>
            <person name="Kuo A."/>
            <person name="Nagy L.G."/>
            <person name="Floudas D."/>
            <person name="Copeland A."/>
            <person name="Barry K.W."/>
            <person name="Cichocki N."/>
            <person name="Veneault-Fourrey C."/>
            <person name="LaButti K."/>
            <person name="Lindquist E.A."/>
            <person name="Lipzen A."/>
            <person name="Lundell T."/>
            <person name="Morin E."/>
            <person name="Murat C."/>
            <person name="Riley R."/>
            <person name="Ohm R."/>
            <person name="Sun H."/>
            <person name="Tunlid A."/>
            <person name="Henrissat B."/>
            <person name="Grigoriev I.V."/>
            <person name="Hibbett D.S."/>
            <person name="Martin F."/>
        </authorList>
    </citation>
    <scope>NUCLEOTIDE SEQUENCE [LARGE SCALE GENOMIC DNA]</scope>
    <source>
        <strain evidence="6">F 1598</strain>
    </source>
</reference>
<evidence type="ECO:0000256" key="2">
    <source>
        <dbReference type="ARBA" id="ARBA00022857"/>
    </source>
</evidence>
<dbReference type="AlphaFoldDB" id="A0A0C3GCX2"/>
<dbReference type="PRINTS" id="PR00080">
    <property type="entry name" value="SDRFAMILY"/>
</dbReference>
<dbReference type="GO" id="GO:0016491">
    <property type="term" value="F:oxidoreductase activity"/>
    <property type="evidence" value="ECO:0007669"/>
    <property type="project" value="UniProtKB-KW"/>
</dbReference>